<evidence type="ECO:0000256" key="2">
    <source>
        <dbReference type="SAM" id="SignalP"/>
    </source>
</evidence>
<sequence>MARQTPTLNFGWAWSMLAGCPRVSNAASIVEIDHVLIREVQYQLEVNRCRNDFQCSSANSVGGDSGQDGRTDGGDNHISTWSYWCDDAFEEFQGSSANSVGEDSGQDRRTDSGDQYNAFG</sequence>
<dbReference type="AlphaFoldDB" id="A0A9D4S125"/>
<organism evidence="3 4">
    <name type="scientific">Dreissena polymorpha</name>
    <name type="common">Zebra mussel</name>
    <name type="synonym">Mytilus polymorpha</name>
    <dbReference type="NCBI Taxonomy" id="45954"/>
    <lineage>
        <taxon>Eukaryota</taxon>
        <taxon>Metazoa</taxon>
        <taxon>Spiralia</taxon>
        <taxon>Lophotrochozoa</taxon>
        <taxon>Mollusca</taxon>
        <taxon>Bivalvia</taxon>
        <taxon>Autobranchia</taxon>
        <taxon>Heteroconchia</taxon>
        <taxon>Euheterodonta</taxon>
        <taxon>Imparidentia</taxon>
        <taxon>Neoheterodontei</taxon>
        <taxon>Myida</taxon>
        <taxon>Dreissenoidea</taxon>
        <taxon>Dreissenidae</taxon>
        <taxon>Dreissena</taxon>
    </lineage>
</organism>
<feature type="chain" id="PRO_5038364069" evidence="2">
    <location>
        <begin position="27"/>
        <end position="120"/>
    </location>
</feature>
<reference evidence="3" key="1">
    <citation type="journal article" date="2019" name="bioRxiv">
        <title>The Genome of the Zebra Mussel, Dreissena polymorpha: A Resource for Invasive Species Research.</title>
        <authorList>
            <person name="McCartney M.A."/>
            <person name="Auch B."/>
            <person name="Kono T."/>
            <person name="Mallez S."/>
            <person name="Zhang Y."/>
            <person name="Obille A."/>
            <person name="Becker A."/>
            <person name="Abrahante J.E."/>
            <person name="Garbe J."/>
            <person name="Badalamenti J.P."/>
            <person name="Herman A."/>
            <person name="Mangelson H."/>
            <person name="Liachko I."/>
            <person name="Sullivan S."/>
            <person name="Sone E.D."/>
            <person name="Koren S."/>
            <person name="Silverstein K.A.T."/>
            <person name="Beckman K.B."/>
            <person name="Gohl D.M."/>
        </authorList>
    </citation>
    <scope>NUCLEOTIDE SEQUENCE</scope>
    <source>
        <strain evidence="3">Duluth1</strain>
        <tissue evidence="3">Whole animal</tissue>
    </source>
</reference>
<comment type="caution">
    <text evidence="3">The sequence shown here is derived from an EMBL/GenBank/DDBJ whole genome shotgun (WGS) entry which is preliminary data.</text>
</comment>
<dbReference type="PROSITE" id="PS51257">
    <property type="entry name" value="PROKAR_LIPOPROTEIN"/>
    <property type="match status" value="1"/>
</dbReference>
<proteinExistence type="predicted"/>
<gene>
    <name evidence="3" type="ORF">DPMN_009944</name>
</gene>
<dbReference type="Proteomes" id="UP000828390">
    <property type="component" value="Unassembled WGS sequence"/>
</dbReference>
<accession>A0A9D4S125</accession>
<name>A0A9D4S125_DREPO</name>
<evidence type="ECO:0000313" key="4">
    <source>
        <dbReference type="Proteomes" id="UP000828390"/>
    </source>
</evidence>
<keyword evidence="4" id="KW-1185">Reference proteome</keyword>
<evidence type="ECO:0000256" key="1">
    <source>
        <dbReference type="SAM" id="MobiDB-lite"/>
    </source>
</evidence>
<keyword evidence="2" id="KW-0732">Signal</keyword>
<feature type="region of interest" description="Disordered" evidence="1">
    <location>
        <begin position="95"/>
        <end position="120"/>
    </location>
</feature>
<dbReference type="EMBL" id="JAIWYP010000001">
    <property type="protein sequence ID" value="KAH3885947.1"/>
    <property type="molecule type" value="Genomic_DNA"/>
</dbReference>
<reference evidence="3" key="2">
    <citation type="submission" date="2020-11" db="EMBL/GenBank/DDBJ databases">
        <authorList>
            <person name="McCartney M.A."/>
            <person name="Auch B."/>
            <person name="Kono T."/>
            <person name="Mallez S."/>
            <person name="Becker A."/>
            <person name="Gohl D.M."/>
            <person name="Silverstein K.A.T."/>
            <person name="Koren S."/>
            <person name="Bechman K.B."/>
            <person name="Herman A."/>
            <person name="Abrahante J.E."/>
            <person name="Garbe J."/>
        </authorList>
    </citation>
    <scope>NUCLEOTIDE SEQUENCE</scope>
    <source>
        <strain evidence="3">Duluth1</strain>
        <tissue evidence="3">Whole animal</tissue>
    </source>
</reference>
<protein>
    <submittedName>
        <fullName evidence="3">Uncharacterized protein</fullName>
    </submittedName>
</protein>
<feature type="signal peptide" evidence="2">
    <location>
        <begin position="1"/>
        <end position="26"/>
    </location>
</feature>
<evidence type="ECO:0000313" key="3">
    <source>
        <dbReference type="EMBL" id="KAH3885947.1"/>
    </source>
</evidence>